<reference evidence="2" key="1">
    <citation type="submission" date="2019-08" db="EMBL/GenBank/DDBJ databases">
        <authorList>
            <person name="Kucharzyk K."/>
            <person name="Murdoch R.W."/>
            <person name="Higgins S."/>
            <person name="Loffler F."/>
        </authorList>
    </citation>
    <scope>NUCLEOTIDE SEQUENCE</scope>
</reference>
<feature type="region of interest" description="Disordered" evidence="1">
    <location>
        <begin position="54"/>
        <end position="77"/>
    </location>
</feature>
<protein>
    <submittedName>
        <fullName evidence="2">Uncharacterized protein</fullName>
    </submittedName>
</protein>
<sequence length="222" mass="23928">MSQQPRTDLGRIATDHFDLRQIGPGQLGGQPIGLHPDDLQARSAESARIRADAAAQIDHPPHPSGTVALRSPGSHRRSRGLLQAITGEPHALGRGAELGRGLASQAHLSQGECRHLGAEAGAQPRRRSQRFGVGLGHRHLGGGRSLVPGLVTHWASSPQRARPAEGLPVTVRNHQMKLLDLRIEGLRQEVPVPRPHRQLVQRREGLPGQRALGVTFRDLSGP</sequence>
<organism evidence="2">
    <name type="scientific">bioreactor metagenome</name>
    <dbReference type="NCBI Taxonomy" id="1076179"/>
    <lineage>
        <taxon>unclassified sequences</taxon>
        <taxon>metagenomes</taxon>
        <taxon>ecological metagenomes</taxon>
    </lineage>
</organism>
<gene>
    <name evidence="2" type="ORF">SDC9_96493</name>
</gene>
<comment type="caution">
    <text evidence="2">The sequence shown here is derived from an EMBL/GenBank/DDBJ whole genome shotgun (WGS) entry which is preliminary data.</text>
</comment>
<evidence type="ECO:0000313" key="2">
    <source>
        <dbReference type="EMBL" id="MPM49762.1"/>
    </source>
</evidence>
<dbReference type="EMBL" id="VSSQ01012663">
    <property type="protein sequence ID" value="MPM49762.1"/>
    <property type="molecule type" value="Genomic_DNA"/>
</dbReference>
<dbReference type="AlphaFoldDB" id="A0A645A9F3"/>
<proteinExistence type="predicted"/>
<accession>A0A645A9F3</accession>
<evidence type="ECO:0000256" key="1">
    <source>
        <dbReference type="SAM" id="MobiDB-lite"/>
    </source>
</evidence>
<name>A0A645A9F3_9ZZZZ</name>